<dbReference type="PANTHER" id="PTHR43755:SF1">
    <property type="entry name" value="FAD-DEPENDENT PYRIDINE NUCLEOTIDE-DISULPHIDE OXIDOREDUCTASE"/>
    <property type="match status" value="1"/>
</dbReference>
<sequence length="396" mass="43915">MRKKIVVLGGSFGGLTAALEIKRLLKDRADVTLISNDRDFVFLPSLPWLIMGSRRARDITLKVEDILKPRAITFIHATVTGVDPDSLTVYTDQDNYHYDYLVISTGPHLSCDEIPGLGPEGGHTHCTFSLKHAEKSRVAWARLLSEPGPVVVGSTQMASCFGPYYELAFEMDYELRKRKMRHKVPLVYLTSEPYVGHMGVGGLGKSRRFLEDEFAERDIKAVTNQSVDEIIPDEIRLASGITLPFKLAMLAPPFKGVAGVAGLGNPRGFIPADDHYRHPEHQNIYTIGVAMALAPAEPTPVPTGVPKTGFMTVKMAKAAAVNIVADIDNQPPVASKSLDIICLMDMGKTAALMVADPVLPPRQKSHLKEARWAKWAKIRFEKYFLWKMRHGYSRLP</sequence>
<dbReference type="RefSeq" id="WP_267928089.1">
    <property type="nucleotide sequence ID" value="NZ_AP024233.1"/>
</dbReference>
<reference evidence="2" key="1">
    <citation type="submission" date="2020-12" db="EMBL/GenBank/DDBJ databases">
        <title>Desulfobium dissulfuricans gen. nov., sp. nov., a novel mesophilic, sulfate-reducing bacterium isolated from a deep-sea hydrothermal vent.</title>
        <authorList>
            <person name="Hashimoto Y."/>
            <person name="Tame A."/>
            <person name="Sawayama S."/>
            <person name="Miyazaki J."/>
            <person name="Takai K."/>
            <person name="Nakagawa S."/>
        </authorList>
    </citation>
    <scope>NUCLEOTIDE SEQUENCE</scope>
    <source>
        <strain evidence="2">GF1</strain>
    </source>
</reference>
<dbReference type="Gene3D" id="3.50.50.100">
    <property type="match status" value="1"/>
</dbReference>
<organism evidence="2 3">
    <name type="scientific">Desulfolithobacter dissulfuricans</name>
    <dbReference type="NCBI Taxonomy" id="2795293"/>
    <lineage>
        <taxon>Bacteria</taxon>
        <taxon>Pseudomonadati</taxon>
        <taxon>Thermodesulfobacteriota</taxon>
        <taxon>Desulfobulbia</taxon>
        <taxon>Desulfobulbales</taxon>
        <taxon>Desulfobulbaceae</taxon>
        <taxon>Desulfolithobacter</taxon>
    </lineage>
</organism>
<name>A0A915XHL1_9BACT</name>
<dbReference type="EMBL" id="AP024233">
    <property type="protein sequence ID" value="BCO08170.1"/>
    <property type="molecule type" value="Genomic_DNA"/>
</dbReference>
<proteinExistence type="predicted"/>
<dbReference type="Proteomes" id="UP001063350">
    <property type="component" value="Chromosome"/>
</dbReference>
<protein>
    <submittedName>
        <fullName evidence="2">Pyridine nucleotide-disulfide oxidoreductase</fullName>
    </submittedName>
</protein>
<accession>A0A915XHL1</accession>
<dbReference type="Pfam" id="PF07992">
    <property type="entry name" value="Pyr_redox_2"/>
    <property type="match status" value="1"/>
</dbReference>
<dbReference type="SUPFAM" id="SSF51905">
    <property type="entry name" value="FAD/NAD(P)-binding domain"/>
    <property type="match status" value="1"/>
</dbReference>
<evidence type="ECO:0000313" key="3">
    <source>
        <dbReference type="Proteomes" id="UP001063350"/>
    </source>
</evidence>
<dbReference type="InterPro" id="IPR036188">
    <property type="entry name" value="FAD/NAD-bd_sf"/>
</dbReference>
<dbReference type="AlphaFoldDB" id="A0A915XHL1"/>
<evidence type="ECO:0000313" key="2">
    <source>
        <dbReference type="EMBL" id="BCO08170.1"/>
    </source>
</evidence>
<feature type="domain" description="FAD/NAD(P)-binding" evidence="1">
    <location>
        <begin position="4"/>
        <end position="307"/>
    </location>
</feature>
<dbReference type="InterPro" id="IPR023753">
    <property type="entry name" value="FAD/NAD-binding_dom"/>
</dbReference>
<keyword evidence="3" id="KW-1185">Reference proteome</keyword>
<evidence type="ECO:0000259" key="1">
    <source>
        <dbReference type="Pfam" id="PF07992"/>
    </source>
</evidence>
<dbReference type="GO" id="GO:0016491">
    <property type="term" value="F:oxidoreductase activity"/>
    <property type="evidence" value="ECO:0007669"/>
    <property type="project" value="InterPro"/>
</dbReference>
<dbReference type="InterPro" id="IPR052541">
    <property type="entry name" value="SQRD"/>
</dbReference>
<dbReference type="PANTHER" id="PTHR43755">
    <property type="match status" value="1"/>
</dbReference>
<dbReference type="KEGG" id="ddu:GF1_05460"/>
<gene>
    <name evidence="2" type="ORF">GF1_05460</name>
</gene>